<dbReference type="PANTHER" id="PTHR45138:SF9">
    <property type="entry name" value="DIGUANYLATE CYCLASE DGCM-RELATED"/>
    <property type="match status" value="1"/>
</dbReference>
<feature type="domain" description="GGDEF" evidence="6">
    <location>
        <begin position="492"/>
        <end position="627"/>
    </location>
</feature>
<keyword evidence="4" id="KW-0175">Coiled coil</keyword>
<evidence type="ECO:0000256" key="5">
    <source>
        <dbReference type="SAM" id="Phobius"/>
    </source>
</evidence>
<dbReference type="InterPro" id="IPR029787">
    <property type="entry name" value="Nucleotide_cyclase"/>
</dbReference>
<sequence length="632" mass="72515">MVTKILASLSGNRLLGSRWLWFIVLSAVLIGSYASVSMLQAINGTQPQREIDRGIEYLSGAEANLSLDSLLQNDQLNWQTEQRRLLSYGMQKEPMWFRFTLSQLDYRQKWLLEIDYALLDSLRIWFMQDNRLLSDYSTGDSLPFRSRNIASEKFLFPIPQSDQPVTVYIRIQSSGSLKLPLKLWDMEQYLVYSGEHGLMLGLFFGFLVAMGLSNFFFFLTTRSINFLFYCGYVLFLGLTLMTLHGIGYKYLWPENIWLQGRSVVLFANATMFFAVIFSRELLSVHRHSLLVDRLLKISALVFLGLFLLSLLLPYWLMIKTFLLILIVEVFFICGVGIWLWRRGVAIARIYTIAWTTLLLTAMFASLETLDLISLDINSHYLLIAGASVETILLALVLAISFNQQRQQVFDAQQLALNKERDLREAEHQAQEELEYKVQERTLELEIALRELSEKNQELEERNTLDSLTGIRNRRYFDRRYQAEIRRSRREQTTLTIAMIDIDHFKQTNDNLGHLVGDDCIKAVANLIKSLLKRPADDVCRYGGEEFALLLPNTDERGAKVLLEHIREQIERSPVGTDAGDVSLTVSIGFVSAMVSSSIDDNTLLSQADQALYQAKQSGRNKVCQYHSTASQE</sequence>
<gene>
    <name evidence="7" type="ORF">AT746_18245</name>
</gene>
<dbReference type="InterPro" id="IPR011622">
    <property type="entry name" value="7TMR_DISM_rcpt_extracell_dom2"/>
</dbReference>
<dbReference type="Proteomes" id="UP000068447">
    <property type="component" value="Chromosome"/>
</dbReference>
<dbReference type="EMBL" id="CP013650">
    <property type="protein sequence ID" value="ALT00016.1"/>
    <property type="molecule type" value="Genomic_DNA"/>
</dbReference>
<accession>A0A0U3B0U2</accession>
<comment type="catalytic activity">
    <reaction evidence="3">
        <text>2 GTP = 3',3'-c-di-GMP + 2 diphosphate</text>
        <dbReference type="Rhea" id="RHEA:24898"/>
        <dbReference type="ChEBI" id="CHEBI:33019"/>
        <dbReference type="ChEBI" id="CHEBI:37565"/>
        <dbReference type="ChEBI" id="CHEBI:58805"/>
        <dbReference type="EC" id="2.7.7.65"/>
    </reaction>
</comment>
<dbReference type="InterPro" id="IPR050469">
    <property type="entry name" value="Diguanylate_Cyclase"/>
</dbReference>
<dbReference type="KEGG" id="lal:AT746_18245"/>
<evidence type="ECO:0000259" key="6">
    <source>
        <dbReference type="PROSITE" id="PS50887"/>
    </source>
</evidence>
<reference evidence="7 8" key="1">
    <citation type="submission" date="2015-12" db="EMBL/GenBank/DDBJ databases">
        <title>Complete genome of Lacimicrobium alkaliphilum KCTC 32984.</title>
        <authorList>
            <person name="Kim S.-G."/>
            <person name="Lee Y.-J."/>
        </authorList>
    </citation>
    <scope>NUCLEOTIDE SEQUENCE [LARGE SCALE GENOMIC DNA]</scope>
    <source>
        <strain evidence="7 8">YelD216</strain>
    </source>
</reference>
<feature type="transmembrane region" description="Helical" evidence="5">
    <location>
        <begin position="263"/>
        <end position="282"/>
    </location>
</feature>
<feature type="coiled-coil region" evidence="4">
    <location>
        <begin position="437"/>
        <end position="464"/>
    </location>
</feature>
<keyword evidence="5" id="KW-1133">Transmembrane helix</keyword>
<feature type="transmembrane region" description="Helical" evidence="5">
    <location>
        <begin position="321"/>
        <end position="340"/>
    </location>
</feature>
<dbReference type="InterPro" id="IPR000160">
    <property type="entry name" value="GGDEF_dom"/>
</dbReference>
<evidence type="ECO:0000256" key="4">
    <source>
        <dbReference type="SAM" id="Coils"/>
    </source>
</evidence>
<dbReference type="NCBIfam" id="TIGR00254">
    <property type="entry name" value="GGDEF"/>
    <property type="match status" value="1"/>
</dbReference>
<dbReference type="PROSITE" id="PS50887">
    <property type="entry name" value="GGDEF"/>
    <property type="match status" value="1"/>
</dbReference>
<dbReference type="Pfam" id="PF07696">
    <property type="entry name" value="7TMR-DISMED2"/>
    <property type="match status" value="1"/>
</dbReference>
<dbReference type="Gene3D" id="3.30.70.270">
    <property type="match status" value="1"/>
</dbReference>
<feature type="transmembrane region" description="Helical" evidence="5">
    <location>
        <begin position="20"/>
        <end position="42"/>
    </location>
</feature>
<dbReference type="PANTHER" id="PTHR45138">
    <property type="entry name" value="REGULATORY COMPONENTS OF SENSORY TRANSDUCTION SYSTEM"/>
    <property type="match status" value="1"/>
</dbReference>
<feature type="transmembrane region" description="Helical" evidence="5">
    <location>
        <begin position="226"/>
        <end position="251"/>
    </location>
</feature>
<dbReference type="SUPFAM" id="SSF55073">
    <property type="entry name" value="Nucleotide cyclase"/>
    <property type="match status" value="1"/>
</dbReference>
<evidence type="ECO:0000256" key="3">
    <source>
        <dbReference type="ARBA" id="ARBA00034247"/>
    </source>
</evidence>
<dbReference type="EC" id="2.7.7.65" evidence="2"/>
<dbReference type="AlphaFoldDB" id="A0A0U3B0U2"/>
<protein>
    <recommendedName>
        <fullName evidence="2">diguanylate cyclase</fullName>
        <ecNumber evidence="2">2.7.7.65</ecNumber>
    </recommendedName>
</protein>
<keyword evidence="8" id="KW-1185">Reference proteome</keyword>
<proteinExistence type="predicted"/>
<keyword evidence="5" id="KW-0812">Transmembrane</keyword>
<feature type="transmembrane region" description="Helical" evidence="5">
    <location>
        <begin position="294"/>
        <end position="315"/>
    </location>
</feature>
<dbReference type="Pfam" id="PF00990">
    <property type="entry name" value="GGDEF"/>
    <property type="match status" value="1"/>
</dbReference>
<evidence type="ECO:0000313" key="8">
    <source>
        <dbReference type="Proteomes" id="UP000068447"/>
    </source>
</evidence>
<dbReference type="Pfam" id="PF07695">
    <property type="entry name" value="7TMR-DISM_7TM"/>
    <property type="match status" value="1"/>
</dbReference>
<feature type="transmembrane region" description="Helical" evidence="5">
    <location>
        <begin position="198"/>
        <end position="219"/>
    </location>
</feature>
<organism evidence="7 8">
    <name type="scientific">Lacimicrobium alkaliphilum</name>
    <dbReference type="NCBI Taxonomy" id="1526571"/>
    <lineage>
        <taxon>Bacteria</taxon>
        <taxon>Pseudomonadati</taxon>
        <taxon>Pseudomonadota</taxon>
        <taxon>Gammaproteobacteria</taxon>
        <taxon>Alteromonadales</taxon>
        <taxon>Alteromonadaceae</taxon>
        <taxon>Lacimicrobium</taxon>
    </lineage>
</organism>
<dbReference type="STRING" id="1526571.AT746_18245"/>
<dbReference type="CDD" id="cd01949">
    <property type="entry name" value="GGDEF"/>
    <property type="match status" value="1"/>
</dbReference>
<dbReference type="GO" id="GO:0052621">
    <property type="term" value="F:diguanylate cyclase activity"/>
    <property type="evidence" value="ECO:0007669"/>
    <property type="project" value="UniProtKB-EC"/>
</dbReference>
<dbReference type="FunFam" id="3.30.70.270:FF:000001">
    <property type="entry name" value="Diguanylate cyclase domain protein"/>
    <property type="match status" value="1"/>
</dbReference>
<evidence type="ECO:0000256" key="2">
    <source>
        <dbReference type="ARBA" id="ARBA00012528"/>
    </source>
</evidence>
<feature type="transmembrane region" description="Helical" evidence="5">
    <location>
        <begin position="347"/>
        <end position="366"/>
    </location>
</feature>
<evidence type="ECO:0000256" key="1">
    <source>
        <dbReference type="ARBA" id="ARBA00001946"/>
    </source>
</evidence>
<dbReference type="Gene3D" id="2.60.40.2380">
    <property type="match status" value="1"/>
</dbReference>
<name>A0A0U3B0U2_9ALTE</name>
<comment type="cofactor">
    <cofactor evidence="1">
        <name>Mg(2+)</name>
        <dbReference type="ChEBI" id="CHEBI:18420"/>
    </cofactor>
</comment>
<keyword evidence="5" id="KW-0472">Membrane</keyword>
<dbReference type="SMART" id="SM00267">
    <property type="entry name" value="GGDEF"/>
    <property type="match status" value="1"/>
</dbReference>
<feature type="transmembrane region" description="Helical" evidence="5">
    <location>
        <begin position="378"/>
        <end position="399"/>
    </location>
</feature>
<dbReference type="InterPro" id="IPR011623">
    <property type="entry name" value="7TMR_DISM_rcpt_extracell_dom1"/>
</dbReference>
<dbReference type="InterPro" id="IPR043128">
    <property type="entry name" value="Rev_trsase/Diguanyl_cyclase"/>
</dbReference>
<evidence type="ECO:0000313" key="7">
    <source>
        <dbReference type="EMBL" id="ALT00016.1"/>
    </source>
</evidence>